<feature type="repeat" description="WD" evidence="6">
    <location>
        <begin position="56"/>
        <end position="94"/>
    </location>
</feature>
<comment type="caution">
    <text evidence="7">The sequence shown here is derived from an EMBL/GenBank/DDBJ whole genome shotgun (WGS) entry which is preliminary data.</text>
</comment>
<dbReference type="Proteomes" id="UP000703661">
    <property type="component" value="Unassembled WGS sequence"/>
</dbReference>
<keyword evidence="2" id="KW-0963">Cytoplasm</keyword>
<dbReference type="SUPFAM" id="SSF50978">
    <property type="entry name" value="WD40 repeat-like"/>
    <property type="match status" value="1"/>
</dbReference>
<reference evidence="7" key="1">
    <citation type="journal article" date="2020" name="Fungal Divers.">
        <title>Resolving the Mortierellaceae phylogeny through synthesis of multi-gene phylogenetics and phylogenomics.</title>
        <authorList>
            <person name="Vandepol N."/>
            <person name="Liber J."/>
            <person name="Desiro A."/>
            <person name="Na H."/>
            <person name="Kennedy M."/>
            <person name="Barry K."/>
            <person name="Grigoriev I.V."/>
            <person name="Miller A.N."/>
            <person name="O'Donnell K."/>
            <person name="Stajich J.E."/>
            <person name="Bonito G."/>
        </authorList>
    </citation>
    <scope>NUCLEOTIDE SEQUENCE</scope>
    <source>
        <strain evidence="7">NRRL 2769</strain>
    </source>
</reference>
<accession>A0A9P6N2F4</accession>
<feature type="repeat" description="WD" evidence="6">
    <location>
        <begin position="33"/>
        <end position="55"/>
    </location>
</feature>
<dbReference type="PANTHER" id="PTHR22842">
    <property type="entry name" value="WD40 REPEAT PROTEIN"/>
    <property type="match status" value="1"/>
</dbReference>
<dbReference type="AlphaFoldDB" id="A0A9P6N2F4"/>
<evidence type="ECO:0000256" key="6">
    <source>
        <dbReference type="PROSITE-ProRule" id="PRU00221"/>
    </source>
</evidence>
<comment type="similarity">
    <text evidence="5">Belongs to the WD repeat MORG1 family.</text>
</comment>
<evidence type="ECO:0000256" key="1">
    <source>
        <dbReference type="ARBA" id="ARBA00004496"/>
    </source>
</evidence>
<keyword evidence="8" id="KW-1185">Reference proteome</keyword>
<evidence type="ECO:0000256" key="2">
    <source>
        <dbReference type="ARBA" id="ARBA00022490"/>
    </source>
</evidence>
<keyword evidence="3 6" id="KW-0853">WD repeat</keyword>
<dbReference type="PROSITE" id="PS50082">
    <property type="entry name" value="WD_REPEATS_2"/>
    <property type="match status" value="2"/>
</dbReference>
<dbReference type="InterPro" id="IPR019775">
    <property type="entry name" value="WD40_repeat_CS"/>
</dbReference>
<dbReference type="InterPro" id="IPR051980">
    <property type="entry name" value="WD_repeat_MORG1"/>
</dbReference>
<organism evidence="7 8">
    <name type="scientific">Entomortierella chlamydospora</name>
    <dbReference type="NCBI Taxonomy" id="101097"/>
    <lineage>
        <taxon>Eukaryota</taxon>
        <taxon>Fungi</taxon>
        <taxon>Fungi incertae sedis</taxon>
        <taxon>Mucoromycota</taxon>
        <taxon>Mortierellomycotina</taxon>
        <taxon>Mortierellomycetes</taxon>
        <taxon>Mortierellales</taxon>
        <taxon>Mortierellaceae</taxon>
        <taxon>Entomortierella</taxon>
    </lineage>
</organism>
<dbReference type="Pfam" id="PF00400">
    <property type="entry name" value="WD40"/>
    <property type="match status" value="2"/>
</dbReference>
<comment type="subcellular location">
    <subcellularLocation>
        <location evidence="1">Cytoplasm</location>
    </subcellularLocation>
</comment>
<dbReference type="PROSITE" id="PS50294">
    <property type="entry name" value="WD_REPEATS_REGION"/>
    <property type="match status" value="1"/>
</dbReference>
<dbReference type="GO" id="GO:0005737">
    <property type="term" value="C:cytoplasm"/>
    <property type="evidence" value="ECO:0007669"/>
    <property type="project" value="UniProtKB-SubCell"/>
</dbReference>
<protein>
    <submittedName>
        <fullName evidence="7">Uncharacterized protein</fullName>
    </submittedName>
</protein>
<dbReference type="PANTHER" id="PTHR22842:SF3">
    <property type="entry name" value="WD REPEAT DOMAIN-CONTAINING PROTEIN 83"/>
    <property type="match status" value="1"/>
</dbReference>
<dbReference type="PROSITE" id="PS00678">
    <property type="entry name" value="WD_REPEATS_1"/>
    <property type="match status" value="1"/>
</dbReference>
<dbReference type="GO" id="GO:0071013">
    <property type="term" value="C:catalytic step 2 spliceosome"/>
    <property type="evidence" value="ECO:0007669"/>
    <property type="project" value="TreeGrafter"/>
</dbReference>
<evidence type="ECO:0000313" key="8">
    <source>
        <dbReference type="Proteomes" id="UP000703661"/>
    </source>
</evidence>
<dbReference type="GO" id="GO:0000398">
    <property type="term" value="P:mRNA splicing, via spliceosome"/>
    <property type="evidence" value="ECO:0007669"/>
    <property type="project" value="TreeGrafter"/>
</dbReference>
<evidence type="ECO:0000256" key="3">
    <source>
        <dbReference type="ARBA" id="ARBA00022574"/>
    </source>
</evidence>
<dbReference type="EMBL" id="JAAAID010000106">
    <property type="protein sequence ID" value="KAG0022412.1"/>
    <property type="molecule type" value="Genomic_DNA"/>
</dbReference>
<evidence type="ECO:0000256" key="5">
    <source>
        <dbReference type="ARBA" id="ARBA00038145"/>
    </source>
</evidence>
<gene>
    <name evidence="7" type="ORF">BGZ80_000306</name>
</gene>
<dbReference type="SMART" id="SM00320">
    <property type="entry name" value="WD40"/>
    <property type="match status" value="2"/>
</dbReference>
<dbReference type="InterPro" id="IPR001680">
    <property type="entry name" value="WD40_rpt"/>
</dbReference>
<keyword evidence="4" id="KW-0677">Repeat</keyword>
<evidence type="ECO:0000256" key="4">
    <source>
        <dbReference type="ARBA" id="ARBA00022737"/>
    </source>
</evidence>
<dbReference type="InterPro" id="IPR036322">
    <property type="entry name" value="WD40_repeat_dom_sf"/>
</dbReference>
<evidence type="ECO:0000313" key="7">
    <source>
        <dbReference type="EMBL" id="KAG0022412.1"/>
    </source>
</evidence>
<dbReference type="InterPro" id="IPR015943">
    <property type="entry name" value="WD40/YVTN_repeat-like_dom_sf"/>
</dbReference>
<name>A0A9P6N2F4_9FUNG</name>
<proteinExistence type="inferred from homology"/>
<dbReference type="Gene3D" id="2.130.10.10">
    <property type="entry name" value="YVTN repeat-like/Quinoprotein amine dehydrogenase"/>
    <property type="match status" value="1"/>
</dbReference>
<sequence length="94" mass="10258">MDRADGGLLNAYKGHKNSQYKIRSCLSNTDAHVISGSEDGKIYIWDLMEGKVIHEIEAHSKIVSSVAYHPTEEKMCSASVDGSVKTWTSQAASS</sequence>